<keyword evidence="1" id="KW-0805">Transcription regulation</keyword>
<keyword evidence="3" id="KW-0804">Transcription</keyword>
<proteinExistence type="predicted"/>
<dbReference type="SMART" id="SM00342">
    <property type="entry name" value="HTH_ARAC"/>
    <property type="match status" value="1"/>
</dbReference>
<dbReference type="PANTHER" id="PTHR46796:SF13">
    <property type="entry name" value="HTH-TYPE TRANSCRIPTIONAL ACTIVATOR RHAS"/>
    <property type="match status" value="1"/>
</dbReference>
<keyword evidence="2" id="KW-0238">DNA-binding</keyword>
<dbReference type="RefSeq" id="WP_269561629.1">
    <property type="nucleotide sequence ID" value="NZ_CP114767.1"/>
</dbReference>
<name>A0ABY7LT59_9BACT</name>
<protein>
    <submittedName>
        <fullName evidence="5">Helix-turn-helix domain-containing protein</fullName>
    </submittedName>
</protein>
<dbReference type="EMBL" id="CP114767">
    <property type="protein sequence ID" value="WBA43592.1"/>
    <property type="molecule type" value="Genomic_DNA"/>
</dbReference>
<dbReference type="PANTHER" id="PTHR46796">
    <property type="entry name" value="HTH-TYPE TRANSCRIPTIONAL ACTIVATOR RHAS-RELATED"/>
    <property type="match status" value="1"/>
</dbReference>
<dbReference type="Gene3D" id="1.10.10.60">
    <property type="entry name" value="Homeodomain-like"/>
    <property type="match status" value="1"/>
</dbReference>
<dbReference type="Pfam" id="PF12833">
    <property type="entry name" value="HTH_18"/>
    <property type="match status" value="1"/>
</dbReference>
<dbReference type="InterPro" id="IPR009057">
    <property type="entry name" value="Homeodomain-like_sf"/>
</dbReference>
<dbReference type="InterPro" id="IPR018060">
    <property type="entry name" value="HTH_AraC"/>
</dbReference>
<reference evidence="5 6" key="1">
    <citation type="submission" date="2022-12" db="EMBL/GenBank/DDBJ databases">
        <title>Hymenobacter canadensis sp. nov. isolated from lake water of the Cambridge Bay, Canada.</title>
        <authorList>
            <person name="Kim W.H."/>
            <person name="Lee Y.M."/>
        </authorList>
    </citation>
    <scope>NUCLEOTIDE SEQUENCE [LARGE SCALE GENOMIC DNA]</scope>
    <source>
        <strain evidence="5 6">PAMC 29467</strain>
    </source>
</reference>
<accession>A0ABY7LT59</accession>
<dbReference type="Pfam" id="PF20240">
    <property type="entry name" value="DUF6597"/>
    <property type="match status" value="1"/>
</dbReference>
<evidence type="ECO:0000313" key="6">
    <source>
        <dbReference type="Proteomes" id="UP001211005"/>
    </source>
</evidence>
<evidence type="ECO:0000256" key="1">
    <source>
        <dbReference type="ARBA" id="ARBA00023015"/>
    </source>
</evidence>
<evidence type="ECO:0000313" key="5">
    <source>
        <dbReference type="EMBL" id="WBA43592.1"/>
    </source>
</evidence>
<dbReference type="SUPFAM" id="SSF46689">
    <property type="entry name" value="Homeodomain-like"/>
    <property type="match status" value="1"/>
</dbReference>
<evidence type="ECO:0000259" key="4">
    <source>
        <dbReference type="PROSITE" id="PS01124"/>
    </source>
</evidence>
<dbReference type="InterPro" id="IPR050204">
    <property type="entry name" value="AraC_XylS_family_regulators"/>
</dbReference>
<feature type="domain" description="HTH araC/xylS-type" evidence="4">
    <location>
        <begin position="155"/>
        <end position="256"/>
    </location>
</feature>
<gene>
    <name evidence="5" type="ORF">O3303_08495</name>
</gene>
<dbReference type="InterPro" id="IPR046532">
    <property type="entry name" value="DUF6597"/>
</dbReference>
<evidence type="ECO:0000256" key="2">
    <source>
        <dbReference type="ARBA" id="ARBA00023125"/>
    </source>
</evidence>
<dbReference type="PROSITE" id="PS01124">
    <property type="entry name" value="HTH_ARAC_FAMILY_2"/>
    <property type="match status" value="1"/>
</dbReference>
<keyword evidence="6" id="KW-1185">Reference proteome</keyword>
<sequence length="268" mass="29862">MQFHQFAPPKQLQTHVRFLWALDAPGTGPNLLRTIADGCPGLVFQQAAPGSIRDETNKPWPTLLLYGQATKPSTVHAPGPFRMVGACFHPSAVPALFDVRADELTDTCLDADLLPTTHRSLCQQLLGSSSPTAQTNLLAAHLLARLRTAHHPPDAGVQQALACILGSQGTVSLPQLRQQMQLSERSLQRRFKYHVGVSPKLFSRICRFQASLAQLRAAHYEKLSDLAFEHDYADQSHYIRTFREFTGISPQQYRRQTRDALENFSELA</sequence>
<evidence type="ECO:0000256" key="3">
    <source>
        <dbReference type="ARBA" id="ARBA00023163"/>
    </source>
</evidence>
<dbReference type="Proteomes" id="UP001211005">
    <property type="component" value="Chromosome"/>
</dbReference>
<organism evidence="5 6">
    <name type="scientific">Hymenobacter canadensis</name>
    <dbReference type="NCBI Taxonomy" id="2999067"/>
    <lineage>
        <taxon>Bacteria</taxon>
        <taxon>Pseudomonadati</taxon>
        <taxon>Bacteroidota</taxon>
        <taxon>Cytophagia</taxon>
        <taxon>Cytophagales</taxon>
        <taxon>Hymenobacteraceae</taxon>
        <taxon>Hymenobacter</taxon>
    </lineage>
</organism>